<dbReference type="Pfam" id="PF13788">
    <property type="entry name" value="DUF4180"/>
    <property type="match status" value="1"/>
</dbReference>
<evidence type="ECO:0000313" key="2">
    <source>
        <dbReference type="EMBL" id="QOV19389.1"/>
    </source>
</evidence>
<dbReference type="AlphaFoldDB" id="A0A7M2RGM3"/>
<organism evidence="2 3">
    <name type="scientific">Blautia liquoris</name>
    <dbReference type="NCBI Taxonomy" id="2779518"/>
    <lineage>
        <taxon>Bacteria</taxon>
        <taxon>Bacillati</taxon>
        <taxon>Bacillota</taxon>
        <taxon>Clostridia</taxon>
        <taxon>Lachnospirales</taxon>
        <taxon>Lachnospiraceae</taxon>
        <taxon>Blautia</taxon>
    </lineage>
</organism>
<feature type="domain" description="DUF4180" evidence="1">
    <location>
        <begin position="9"/>
        <end position="118"/>
    </location>
</feature>
<evidence type="ECO:0000259" key="1">
    <source>
        <dbReference type="Pfam" id="PF13788"/>
    </source>
</evidence>
<dbReference type="KEGG" id="bliq:INP51_15900"/>
<name>A0A7M2RGM3_9FIRM</name>
<gene>
    <name evidence="2" type="ORF">INP51_15900</name>
</gene>
<sequence>MEFTTIEQNGVKVTIVANDEKIITDIQSALDLLATVDYETGANRIILNKDTVDDSFFVLSSGLAGDVLQKFITYHVKVAIYGDYSKYTSKPLKDFIYESNRGNDIFFVSTKAQAVEKLINAR</sequence>
<dbReference type="EMBL" id="CP063304">
    <property type="protein sequence ID" value="QOV19389.1"/>
    <property type="molecule type" value="Genomic_DNA"/>
</dbReference>
<evidence type="ECO:0000313" key="3">
    <source>
        <dbReference type="Proteomes" id="UP000593601"/>
    </source>
</evidence>
<dbReference type="Proteomes" id="UP000593601">
    <property type="component" value="Chromosome"/>
</dbReference>
<reference evidence="2 3" key="1">
    <citation type="submission" date="2020-10" db="EMBL/GenBank/DDBJ databases">
        <title>Blautia liquoris sp.nov., isolated from the mud in a fermentation cellar used for the production of Chinese strong-flavoured liquor.</title>
        <authorList>
            <person name="Lu L."/>
        </authorList>
    </citation>
    <scope>NUCLEOTIDE SEQUENCE [LARGE SCALE GENOMIC DNA]</scope>
    <source>
        <strain evidence="2 3">LZLJ-3</strain>
    </source>
</reference>
<keyword evidence="3" id="KW-1185">Reference proteome</keyword>
<accession>A0A7M2RGM3</accession>
<protein>
    <submittedName>
        <fullName evidence="2">DUF4180 domain-containing protein</fullName>
    </submittedName>
</protein>
<dbReference type="InterPro" id="IPR025438">
    <property type="entry name" value="DUF4180"/>
</dbReference>
<dbReference type="RefSeq" id="WP_193735709.1">
    <property type="nucleotide sequence ID" value="NZ_CP063304.1"/>
</dbReference>
<proteinExistence type="predicted"/>